<organism evidence="2 3">
    <name type="scientific">Actinomadura verrucosospora</name>
    <dbReference type="NCBI Taxonomy" id="46165"/>
    <lineage>
        <taxon>Bacteria</taxon>
        <taxon>Bacillati</taxon>
        <taxon>Actinomycetota</taxon>
        <taxon>Actinomycetes</taxon>
        <taxon>Streptosporangiales</taxon>
        <taxon>Thermomonosporaceae</taxon>
        <taxon>Actinomadura</taxon>
    </lineage>
</organism>
<dbReference type="PANTHER" id="PTHR42957">
    <property type="entry name" value="HELICASE MJ1565-RELATED"/>
    <property type="match status" value="1"/>
</dbReference>
<feature type="region of interest" description="Disordered" evidence="1">
    <location>
        <begin position="1342"/>
        <end position="1388"/>
    </location>
</feature>
<protein>
    <recommendedName>
        <fullName evidence="4">ATP-binding protein</fullName>
    </recommendedName>
</protein>
<gene>
    <name evidence="2" type="ORF">ACTIVE_7222</name>
</gene>
<dbReference type="InterPro" id="IPR027417">
    <property type="entry name" value="P-loop_NTPase"/>
</dbReference>
<name>A0A7D3VY29_ACTVE</name>
<evidence type="ECO:0000313" key="3">
    <source>
        <dbReference type="Proteomes" id="UP000501240"/>
    </source>
</evidence>
<sequence>MTTGLRELLDEDLEAELARVLAPRLSSLLQSRAPGHCARITEVGASLAVRLCRRAGTALSNGAQIRVLGDGPEGEGTVVPADVAISSTKLIELRNPDGDRQRPPLLVFIPPGTHVSAEDSFDVATFEEVPLGDVYAELAARLQAELPAEMRHGAGELFGVLDEEKWPLADSLARARYLLTIRRNDDDPAVAGAAVFELGMVPDFELFTDVTQIRPRAVRNLRQMSILQEADKPERHRVIELGLTDANFRARLARFLVDTGLEDARGWTRRIVLDRDKWRLAFQNWPLSDEQHAEEVRITVAELKDLSRAGDDPTHAEHRQLATLTGQPILIAGKQGPNQLPVSFDVAPDPRSIPGLAKFTVELVAETTGPTGVSASVRVSRTAKRTYKSALKKLRTADLEDGWHFVRVRPLDDEGIPLAVARSDGDVQAANESDRFFVVSDDEIIDDPAPPRSRKHIGLTQARRELEFTALAGGKDWRTVQCQALGWKAATGSGRHTLLASFGAHGYVEVPLPPALVDLERQILADPDRPGIWRLPLQPDHVGTLTHQEAAWPKTGGEPLERFLRARRAVFEAISGENSMVLEGADLAALAPRAQAYAESYGELLGILLARAEKASEAETRRVLRELDVMLQLDCVRADLTDPLGARSELTLVAPTHPLRLLWLVAWAALGRRWLEDGTEADGPSVLAAHRSLAALLPNGFPLVVPRSGDRLAIFGGDLTPYWGACLPTDTADPGRLMSALAAALHLPDQANGAAGVSGRLLADRVERYLRLHPYISSLIISVVNPGRAEQLADMLIELQGRPGLRELTYDLRLFTDEPESPGIGDALARLLRGEWSTAANAETFHTRTPPGRPRKLAVAVRPLSEFRSAGSDHVAHITMLFDAFSGERFDTVAAQPRGAAPIHGLRQDMDVRYEEDDDLIAWYKRPRHAESELTQPVSGSEELSDLLASLPRAISAAASAVTTGQVGTELVPQITLSLDVADGALLHQAHRSSDWVITVDRTLGVEYFDSPGSARRPDYVIDFDTDNVSGLGHHTVISSRSIDELRVLLEPALDQHGYTIPRRHTGTFFDQLRLLSGRLAFKLASSAPAQRAEVVGLALARLFLDYQGALADQILVPLDSHIDLYREARARADEVGETISLQRTDLALFGLDARRRMITCRLIEVKNRASIPDLTAYQQLKDEVTGQLDRSADVIAGHFDPLAASDRLDRSVKNAQLADLLRPYLERAVRYRTLRSAPAEEGRWLLERLDSYRLEFTRTGLIFELNGTGIATDSDAGVEFFRIGGDLAQELLDAIPTDEALSLDKTSDSLARIDLNLPRLQHAAFRAPARLHQIPDAAPLVEPVLQDPPGTESAGQPDGGTDETEALPAEPEAPAVPEGPEAPSADNPAEVVELAAPPALVAVTPDIYLGAESATPQYGVLGRTAGKLVALDLNETHTISLFGVQGGGKSYTLGSIIEAASLPAPPVNALPNPLATIVFHYSQTLDYAPEFTSMVSANDSTDQVAALRATYGVEPAALSDVIMLVPEDQLDQRIAEYPEIQVRPLKFSSAELRAEHWRFLMGAVGNQSTYIRQLQRIMRAHRRDLRLDVIRDAVDHSALPDHLKQLAQQRLDLASDYIDDEARVKELVRPGRVIIVDLRDEFVEKDDALGLFVVLMQLFAEAQNENGRFNKLVVFDEAHKYIDSPDLVDELVASVREMRHKGMSVLVASQDPPSVPIKLIELSNHVILHKFTSPAWLKHMQKAITSLTGLTPSKLAALSPGEAYIWSSKATDGAFKQGAVKVQLRPRITLHGGATRTATE</sequence>
<feature type="compositionally biased region" description="Low complexity" evidence="1">
    <location>
        <begin position="1367"/>
        <end position="1388"/>
    </location>
</feature>
<dbReference type="EMBL" id="CP053892">
    <property type="protein sequence ID" value="QKG25570.1"/>
    <property type="molecule type" value="Genomic_DNA"/>
</dbReference>
<dbReference type="Gene3D" id="3.40.50.300">
    <property type="entry name" value="P-loop containing nucleotide triphosphate hydrolases"/>
    <property type="match status" value="1"/>
</dbReference>
<accession>A0A7D3VY29</accession>
<dbReference type="NCBIfam" id="NF047742">
    <property type="entry name" value="antiphage_MADS8"/>
    <property type="match status" value="1"/>
</dbReference>
<evidence type="ECO:0008006" key="4">
    <source>
        <dbReference type="Google" id="ProtNLM"/>
    </source>
</evidence>
<reference evidence="2 3" key="1">
    <citation type="submission" date="2020-05" db="EMBL/GenBank/DDBJ databases">
        <title>Actinomadura verrucosospora NRRL-B18236 (PFL_A860) Genome sequencing and assembly.</title>
        <authorList>
            <person name="Samborskyy M."/>
        </authorList>
    </citation>
    <scope>NUCLEOTIDE SEQUENCE [LARGE SCALE GENOMIC DNA]</scope>
    <source>
        <strain evidence="2 3">NRRL:B18236</strain>
    </source>
</reference>
<dbReference type="SUPFAM" id="SSF52540">
    <property type="entry name" value="P-loop containing nucleoside triphosphate hydrolases"/>
    <property type="match status" value="1"/>
</dbReference>
<evidence type="ECO:0000256" key="1">
    <source>
        <dbReference type="SAM" id="MobiDB-lite"/>
    </source>
</evidence>
<dbReference type="Proteomes" id="UP000501240">
    <property type="component" value="Chromosome"/>
</dbReference>
<dbReference type="PANTHER" id="PTHR42957:SF2">
    <property type="entry name" value="HELICASE HERA CENTRAL DOMAIN-CONTAINING PROTEIN"/>
    <property type="match status" value="1"/>
</dbReference>
<evidence type="ECO:0000313" key="2">
    <source>
        <dbReference type="EMBL" id="QKG25570.1"/>
    </source>
</evidence>
<dbReference type="InterPro" id="IPR008571">
    <property type="entry name" value="HerA-like"/>
</dbReference>
<proteinExistence type="predicted"/>
<keyword evidence="3" id="KW-1185">Reference proteome</keyword>